<dbReference type="InterPro" id="IPR036938">
    <property type="entry name" value="PAP2/HPO_sf"/>
</dbReference>
<dbReference type="Pfam" id="PF01569">
    <property type="entry name" value="PAP2"/>
    <property type="match status" value="1"/>
</dbReference>
<keyword evidence="1" id="KW-0472">Membrane</keyword>
<dbReference type="SUPFAM" id="SSF48317">
    <property type="entry name" value="Acid phosphatase/Vanadium-dependent haloperoxidase"/>
    <property type="match status" value="1"/>
</dbReference>
<dbReference type="SMART" id="SM00014">
    <property type="entry name" value="acidPPc"/>
    <property type="match status" value="1"/>
</dbReference>
<dbReference type="Gene3D" id="1.20.144.10">
    <property type="entry name" value="Phosphatidic acid phosphatase type 2/haloperoxidase"/>
    <property type="match status" value="1"/>
</dbReference>
<feature type="transmembrane region" description="Helical" evidence="1">
    <location>
        <begin position="102"/>
        <end position="120"/>
    </location>
</feature>
<dbReference type="EMBL" id="MHTY01000011">
    <property type="protein sequence ID" value="OHA68943.1"/>
    <property type="molecule type" value="Genomic_DNA"/>
</dbReference>
<evidence type="ECO:0000313" key="3">
    <source>
        <dbReference type="EMBL" id="OHA68943.1"/>
    </source>
</evidence>
<organism evidence="3 4">
    <name type="scientific">Candidatus Wildermuthbacteria bacterium RIFCSPHIGHO2_02_FULL_48_16</name>
    <dbReference type="NCBI Taxonomy" id="1802453"/>
    <lineage>
        <taxon>Bacteria</taxon>
        <taxon>Candidatus Wildermuthiibacteriota</taxon>
    </lineage>
</organism>
<keyword evidence="1" id="KW-1133">Transmembrane helix</keyword>
<evidence type="ECO:0000256" key="1">
    <source>
        <dbReference type="SAM" id="Phobius"/>
    </source>
</evidence>
<sequence length="149" mass="16300">MDAIIVFFGQYFGYILIGLLALFFFKKRFVFLALQMLAAAVLSRGIITEAIRFFFPQDRPFVENGIAPLIEHAASSSFPSGHASLFFALGTVLYFYNKKAGILFLLASAAIGIARVAASLHWPIDIVAGAAIGIASGWIVVKLSRKFKH</sequence>
<gene>
    <name evidence="3" type="ORF">A3J68_01070</name>
</gene>
<dbReference type="PANTHER" id="PTHR14969:SF13">
    <property type="entry name" value="AT30094P"/>
    <property type="match status" value="1"/>
</dbReference>
<feature type="transmembrane region" description="Helical" evidence="1">
    <location>
        <begin position="32"/>
        <end position="55"/>
    </location>
</feature>
<keyword evidence="1" id="KW-0812">Transmembrane</keyword>
<evidence type="ECO:0000313" key="4">
    <source>
        <dbReference type="Proteomes" id="UP000178529"/>
    </source>
</evidence>
<feature type="transmembrane region" description="Helical" evidence="1">
    <location>
        <begin position="75"/>
        <end position="95"/>
    </location>
</feature>
<feature type="domain" description="Phosphatidic acid phosphatase type 2/haloperoxidase" evidence="2">
    <location>
        <begin position="32"/>
        <end position="141"/>
    </location>
</feature>
<comment type="caution">
    <text evidence="3">The sequence shown here is derived from an EMBL/GenBank/DDBJ whole genome shotgun (WGS) entry which is preliminary data.</text>
</comment>
<accession>A0A1G2R7Z9</accession>
<name>A0A1G2R7Z9_9BACT</name>
<reference evidence="3 4" key="1">
    <citation type="journal article" date="2016" name="Nat. Commun.">
        <title>Thousands of microbial genomes shed light on interconnected biogeochemical processes in an aquifer system.</title>
        <authorList>
            <person name="Anantharaman K."/>
            <person name="Brown C.T."/>
            <person name="Hug L.A."/>
            <person name="Sharon I."/>
            <person name="Castelle C.J."/>
            <person name="Probst A.J."/>
            <person name="Thomas B.C."/>
            <person name="Singh A."/>
            <person name="Wilkins M.J."/>
            <person name="Karaoz U."/>
            <person name="Brodie E.L."/>
            <person name="Williams K.H."/>
            <person name="Hubbard S.S."/>
            <person name="Banfield J.F."/>
        </authorList>
    </citation>
    <scope>NUCLEOTIDE SEQUENCE [LARGE SCALE GENOMIC DNA]</scope>
</reference>
<feature type="transmembrane region" description="Helical" evidence="1">
    <location>
        <begin position="6"/>
        <end position="25"/>
    </location>
</feature>
<protein>
    <recommendedName>
        <fullName evidence="2">Phosphatidic acid phosphatase type 2/haloperoxidase domain-containing protein</fullName>
    </recommendedName>
</protein>
<dbReference type="Proteomes" id="UP000178529">
    <property type="component" value="Unassembled WGS sequence"/>
</dbReference>
<dbReference type="PANTHER" id="PTHR14969">
    <property type="entry name" value="SPHINGOSINE-1-PHOSPHATE PHOSPHOHYDROLASE"/>
    <property type="match status" value="1"/>
</dbReference>
<dbReference type="AlphaFoldDB" id="A0A1G2R7Z9"/>
<feature type="transmembrane region" description="Helical" evidence="1">
    <location>
        <begin position="126"/>
        <end position="144"/>
    </location>
</feature>
<proteinExistence type="predicted"/>
<dbReference type="InterPro" id="IPR000326">
    <property type="entry name" value="PAP2/HPO"/>
</dbReference>
<evidence type="ECO:0000259" key="2">
    <source>
        <dbReference type="SMART" id="SM00014"/>
    </source>
</evidence>